<proteinExistence type="predicted"/>
<sequence length="226" mass="23678">ADSTVSYFSEGVDNLDSPFDQPRSAVFDLSGNRIWVGDDGVNTVYAVDLDSGTRTVPVKAGVGDGGPLQFPRDLALSGDALLVLDDQGNAPSKLFSIDLDSGDRTTLINIEGGNGAGASGLVVAEDGLVYYGTNNEIYSYDPTTEVKRQLLGAGVGTGVVVGSVTSFSLDEVGERLLVADYVNGHIIAVDIATLHRSSAYRYEDLSVTLVTDFVVTSEGLYVLDGA</sequence>
<evidence type="ECO:0000313" key="2">
    <source>
        <dbReference type="Proteomes" id="UP001596442"/>
    </source>
</evidence>
<dbReference type="Proteomes" id="UP001596442">
    <property type="component" value="Unassembled WGS sequence"/>
</dbReference>
<dbReference type="RefSeq" id="WP_379784124.1">
    <property type="nucleotide sequence ID" value="NZ_JBHSWW010000600.1"/>
</dbReference>
<dbReference type="Gene3D" id="2.130.10.10">
    <property type="entry name" value="YVTN repeat-like/Quinoprotein amine dehydrogenase"/>
    <property type="match status" value="1"/>
</dbReference>
<reference evidence="1 2" key="1">
    <citation type="journal article" date="2019" name="Int. J. Syst. Evol. Microbiol.">
        <title>The Global Catalogue of Microorganisms (GCM) 10K type strain sequencing project: providing services to taxonomists for standard genome sequencing and annotation.</title>
        <authorList>
            <consortium name="The Broad Institute Genomics Platform"/>
            <consortium name="The Broad Institute Genome Sequencing Center for Infectious Disease"/>
            <person name="Wu L."/>
            <person name="Ma J."/>
        </authorList>
    </citation>
    <scope>NUCLEOTIDE SEQUENCE [LARGE SCALE GENOMIC DNA]</scope>
    <source>
        <strain evidence="1 2">CGMCC 1.3239</strain>
    </source>
</reference>
<keyword evidence="2" id="KW-1185">Reference proteome</keyword>
<organism evidence="1 2">
    <name type="scientific">Halorubrum tibetense</name>
    <dbReference type="NCBI Taxonomy" id="175631"/>
    <lineage>
        <taxon>Archaea</taxon>
        <taxon>Methanobacteriati</taxon>
        <taxon>Methanobacteriota</taxon>
        <taxon>Stenosarchaea group</taxon>
        <taxon>Halobacteria</taxon>
        <taxon>Halobacteriales</taxon>
        <taxon>Haloferacaceae</taxon>
        <taxon>Halorubrum</taxon>
    </lineage>
</organism>
<dbReference type="SUPFAM" id="SSF63825">
    <property type="entry name" value="YWTD domain"/>
    <property type="match status" value="1"/>
</dbReference>
<feature type="non-terminal residue" evidence="1">
    <location>
        <position position="226"/>
    </location>
</feature>
<accession>A0ABD5SEQ7</accession>
<dbReference type="EMBL" id="JBHSWW010000600">
    <property type="protein sequence ID" value="MFC6755186.1"/>
    <property type="molecule type" value="Genomic_DNA"/>
</dbReference>
<gene>
    <name evidence="1" type="ORF">ACFQEU_17195</name>
</gene>
<feature type="non-terminal residue" evidence="1">
    <location>
        <position position="1"/>
    </location>
</feature>
<dbReference type="InterPro" id="IPR015943">
    <property type="entry name" value="WD40/YVTN_repeat-like_dom_sf"/>
</dbReference>
<evidence type="ECO:0000313" key="1">
    <source>
        <dbReference type="EMBL" id="MFC6755186.1"/>
    </source>
</evidence>
<comment type="caution">
    <text evidence="1">The sequence shown here is derived from an EMBL/GenBank/DDBJ whole genome shotgun (WGS) entry which is preliminary data.</text>
</comment>
<dbReference type="AlphaFoldDB" id="A0ABD5SEQ7"/>
<name>A0ABD5SEQ7_9EURY</name>
<protein>
    <submittedName>
        <fullName evidence="1">Uncharacterized protein</fullName>
    </submittedName>
</protein>